<reference evidence="5 6" key="1">
    <citation type="submission" date="2020-07" db="EMBL/GenBank/DDBJ databases">
        <title>Sequencing the genomes of 1000 actinobacteria strains.</title>
        <authorList>
            <person name="Klenk H.-P."/>
        </authorList>
    </citation>
    <scope>NUCLEOTIDE SEQUENCE [LARGE SCALE GENOMIC DNA]</scope>
    <source>
        <strain evidence="5 6">DSM 26487</strain>
    </source>
</reference>
<organism evidence="5 6">
    <name type="scientific">Nocardioides panzhihuensis</name>
    <dbReference type="NCBI Taxonomy" id="860243"/>
    <lineage>
        <taxon>Bacteria</taxon>
        <taxon>Bacillati</taxon>
        <taxon>Actinomycetota</taxon>
        <taxon>Actinomycetes</taxon>
        <taxon>Propionibacteriales</taxon>
        <taxon>Nocardioidaceae</taxon>
        <taxon>Nocardioides</taxon>
    </lineage>
</organism>
<feature type="domain" description="Acyl-CoA dehydrogenase/oxidase C-terminal" evidence="4">
    <location>
        <begin position="155"/>
        <end position="280"/>
    </location>
</feature>
<evidence type="ECO:0000313" key="6">
    <source>
        <dbReference type="Proteomes" id="UP000564496"/>
    </source>
</evidence>
<dbReference type="Proteomes" id="UP000564496">
    <property type="component" value="Unassembled WGS sequence"/>
</dbReference>
<evidence type="ECO:0000313" key="5">
    <source>
        <dbReference type="EMBL" id="NYI78365.1"/>
    </source>
</evidence>
<keyword evidence="1" id="KW-0285">Flavoprotein</keyword>
<dbReference type="InterPro" id="IPR036250">
    <property type="entry name" value="AcylCo_DH-like_C"/>
</dbReference>
<keyword evidence="2" id="KW-0274">FAD</keyword>
<dbReference type="PANTHER" id="PTHR43884">
    <property type="entry name" value="ACYL-COA DEHYDROGENASE"/>
    <property type="match status" value="1"/>
</dbReference>
<gene>
    <name evidence="5" type="ORF">BJ988_003013</name>
</gene>
<dbReference type="EMBL" id="JACBZR010000001">
    <property type="protein sequence ID" value="NYI78365.1"/>
    <property type="molecule type" value="Genomic_DNA"/>
</dbReference>
<dbReference type="Pfam" id="PF00441">
    <property type="entry name" value="Acyl-CoA_dh_1"/>
    <property type="match status" value="1"/>
</dbReference>
<evidence type="ECO:0000259" key="4">
    <source>
        <dbReference type="Pfam" id="PF00441"/>
    </source>
</evidence>
<evidence type="ECO:0000256" key="2">
    <source>
        <dbReference type="ARBA" id="ARBA00022827"/>
    </source>
</evidence>
<dbReference type="AlphaFoldDB" id="A0A7Z0ISY7"/>
<sequence>MTALDAQTLASVRVSLDEVLAGTPGDLSSALAELGWADVVEADRETAAVLLFGAQGRALASTRLLDDVVTHALGSPEGTVVAYAGILLGRPEEGTEQVVVLDENAAAVLPITEVSGRLQPVRGFDRATTWHRLDTTASGEPLDVSAETLALAVAAARRALTAEIVGVCETALAMAVSHTTVRHQYGRPLASFQAVRHALAEAHAAIENTRATLEAAAVADAPVATVARAARVAKHRAGTTQALVMRHVVQVHGAMGLTLESDVHRAVTRAAALDVLLGSSRELSTRLGLDLLSGAPAEPIAAI</sequence>
<dbReference type="Gene3D" id="1.20.140.10">
    <property type="entry name" value="Butyryl-CoA Dehydrogenase, subunit A, domain 3"/>
    <property type="match status" value="1"/>
</dbReference>
<dbReference type="SUPFAM" id="SSF47203">
    <property type="entry name" value="Acyl-CoA dehydrogenase C-terminal domain-like"/>
    <property type="match status" value="1"/>
</dbReference>
<comment type="caution">
    <text evidence="5">The sequence shown here is derived from an EMBL/GenBank/DDBJ whole genome shotgun (WGS) entry which is preliminary data.</text>
</comment>
<dbReference type="PANTHER" id="PTHR43884:SF20">
    <property type="entry name" value="ACYL-COA DEHYDROGENASE FADE28"/>
    <property type="match status" value="1"/>
</dbReference>
<evidence type="ECO:0000256" key="3">
    <source>
        <dbReference type="ARBA" id="ARBA00023002"/>
    </source>
</evidence>
<keyword evidence="3" id="KW-0560">Oxidoreductase</keyword>
<keyword evidence="6" id="KW-1185">Reference proteome</keyword>
<accession>A0A7Z0ISY7</accession>
<dbReference type="GO" id="GO:0003995">
    <property type="term" value="F:acyl-CoA dehydrogenase activity"/>
    <property type="evidence" value="ECO:0007669"/>
    <property type="project" value="TreeGrafter"/>
</dbReference>
<dbReference type="InterPro" id="IPR009075">
    <property type="entry name" value="AcylCo_DH/oxidase_C"/>
</dbReference>
<name>A0A7Z0ISY7_9ACTN</name>
<dbReference type="RefSeq" id="WP_179658699.1">
    <property type="nucleotide sequence ID" value="NZ_JACBZR010000001.1"/>
</dbReference>
<protein>
    <recommendedName>
        <fullName evidence="4">Acyl-CoA dehydrogenase/oxidase C-terminal domain-containing protein</fullName>
    </recommendedName>
</protein>
<evidence type="ECO:0000256" key="1">
    <source>
        <dbReference type="ARBA" id="ARBA00022630"/>
    </source>
</evidence>
<proteinExistence type="predicted"/>